<feature type="compositionally biased region" description="Low complexity" evidence="1">
    <location>
        <begin position="76"/>
        <end position="96"/>
    </location>
</feature>
<protein>
    <submittedName>
        <fullName evidence="3">Uncharacterized protein</fullName>
    </submittedName>
</protein>
<keyword evidence="4" id="KW-1185">Reference proteome</keyword>
<dbReference type="RefSeq" id="WP_166387446.1">
    <property type="nucleotide sequence ID" value="NZ_BAAATT010000037.1"/>
</dbReference>
<feature type="region of interest" description="Disordered" evidence="1">
    <location>
        <begin position="57"/>
        <end position="107"/>
    </location>
</feature>
<evidence type="ECO:0000256" key="2">
    <source>
        <dbReference type="SAM" id="Phobius"/>
    </source>
</evidence>
<keyword evidence="2" id="KW-0472">Membrane</keyword>
<dbReference type="Proteomes" id="UP000660339">
    <property type="component" value="Unassembled WGS sequence"/>
</dbReference>
<proteinExistence type="predicted"/>
<dbReference type="AlphaFoldDB" id="A0A8J3PHJ5"/>
<evidence type="ECO:0000313" key="3">
    <source>
        <dbReference type="EMBL" id="GIG17417.1"/>
    </source>
</evidence>
<accession>A0A8J3PHJ5</accession>
<comment type="caution">
    <text evidence="3">The sequence shown here is derived from an EMBL/GenBank/DDBJ whole genome shotgun (WGS) entry which is preliminary data.</text>
</comment>
<reference evidence="3" key="1">
    <citation type="submission" date="2021-01" db="EMBL/GenBank/DDBJ databases">
        <title>Whole genome shotgun sequence of Catellatospora methionotrophica NBRC 14553.</title>
        <authorList>
            <person name="Komaki H."/>
            <person name="Tamura T."/>
        </authorList>
    </citation>
    <scope>NUCLEOTIDE SEQUENCE</scope>
    <source>
        <strain evidence="3">NBRC 14553</strain>
    </source>
</reference>
<evidence type="ECO:0000256" key="1">
    <source>
        <dbReference type="SAM" id="MobiDB-lite"/>
    </source>
</evidence>
<sequence>MGSGWPFAARTAAYVGGWAAVTAAAAAVVWVGLGPVLATAVPEPVPLRVEALPPPAPVATPSRPVPTVGPAPVPSASPVAPDPLTSPTRPRTSPSPAARPQPSPAMTVDGWQVFTESDGSRSYLRSFPTAGGTAVIRMAHERVYLVSATPRGDYQLATSQPDPERVVVQFHRASDQIVVDAIWWEGRPFSQVTNVE</sequence>
<evidence type="ECO:0000313" key="4">
    <source>
        <dbReference type="Proteomes" id="UP000660339"/>
    </source>
</evidence>
<dbReference type="EMBL" id="BONJ01000031">
    <property type="protein sequence ID" value="GIG17417.1"/>
    <property type="molecule type" value="Genomic_DNA"/>
</dbReference>
<name>A0A8J3PHJ5_9ACTN</name>
<organism evidence="3 4">
    <name type="scientific">Catellatospora methionotrophica</name>
    <dbReference type="NCBI Taxonomy" id="121620"/>
    <lineage>
        <taxon>Bacteria</taxon>
        <taxon>Bacillati</taxon>
        <taxon>Actinomycetota</taxon>
        <taxon>Actinomycetes</taxon>
        <taxon>Micromonosporales</taxon>
        <taxon>Micromonosporaceae</taxon>
        <taxon>Catellatospora</taxon>
    </lineage>
</organism>
<keyword evidence="2" id="KW-0812">Transmembrane</keyword>
<feature type="compositionally biased region" description="Pro residues" evidence="1">
    <location>
        <begin position="57"/>
        <end position="75"/>
    </location>
</feature>
<feature type="transmembrane region" description="Helical" evidence="2">
    <location>
        <begin position="12"/>
        <end position="33"/>
    </location>
</feature>
<gene>
    <name evidence="3" type="ORF">Cme02nite_57490</name>
</gene>
<keyword evidence="2" id="KW-1133">Transmembrane helix</keyword>